<name>A0A061IU30_TRYRA</name>
<dbReference type="GO" id="GO:0003743">
    <property type="term" value="F:translation initiation factor activity"/>
    <property type="evidence" value="ECO:0007669"/>
    <property type="project" value="UniProtKB-KW"/>
</dbReference>
<dbReference type="GO" id="GO:0005525">
    <property type="term" value="F:GTP binding"/>
    <property type="evidence" value="ECO:0007669"/>
    <property type="project" value="UniProtKB-KW"/>
</dbReference>
<dbReference type="InterPro" id="IPR027417">
    <property type="entry name" value="P-loop_NTPase"/>
</dbReference>
<reference evidence="8 9" key="1">
    <citation type="submission" date="2013-07" db="EMBL/GenBank/DDBJ databases">
        <authorList>
            <person name="Stoco P.H."/>
            <person name="Wagner G."/>
            <person name="Gerber A."/>
            <person name="Zaha A."/>
            <person name="Thompson C."/>
            <person name="Bartholomeu D.C."/>
            <person name="Luckemeyer D.D."/>
            <person name="Bahia D."/>
            <person name="Loreto E."/>
            <person name="Prestes E.B."/>
            <person name="Lima F.M."/>
            <person name="Rodrigues-Luiz G."/>
            <person name="Vallejo G.A."/>
            <person name="Filho J.F."/>
            <person name="Monteiro K.M."/>
            <person name="Tyler K.M."/>
            <person name="de Almeida L.G."/>
            <person name="Ortiz M.F."/>
            <person name="Siervo M.A."/>
            <person name="de Moraes M.H."/>
            <person name="Cunha O.L."/>
            <person name="Mendonca-Neto R."/>
            <person name="Silva R."/>
            <person name="Teixeira S.M."/>
            <person name="Murta S.M."/>
            <person name="Sincero T.C."/>
            <person name="Mendes T.A."/>
            <person name="Urmenyi T.P."/>
            <person name="Silva V.G."/>
            <person name="da Rocha W.D."/>
            <person name="Andersson B."/>
            <person name="Romanha A.J."/>
            <person name="Steindel M."/>
            <person name="de Vasconcelos A.T."/>
            <person name="Grisard E.C."/>
        </authorList>
    </citation>
    <scope>NUCLEOTIDE SEQUENCE [LARGE SCALE GENOMIC DNA]</scope>
    <source>
        <strain evidence="8 9">SC58</strain>
    </source>
</reference>
<protein>
    <submittedName>
        <fullName evidence="8">Translation initiation factor IF-2</fullName>
    </submittedName>
</protein>
<dbReference type="InterPro" id="IPR000795">
    <property type="entry name" value="T_Tr_GTP-bd_dom"/>
</dbReference>
<dbReference type="PANTHER" id="PTHR43381:SF6">
    <property type="entry name" value="INITIATION FACTOR IF-2, PUTATIVE-RELATED"/>
    <property type="match status" value="1"/>
</dbReference>
<dbReference type="SUPFAM" id="SSF52540">
    <property type="entry name" value="P-loop containing nucleoside triphosphate hydrolases"/>
    <property type="match status" value="1"/>
</dbReference>
<accession>A0A061IU30</accession>
<dbReference type="EMBL" id="AUPL01005766">
    <property type="protein sequence ID" value="ESL06558.1"/>
    <property type="molecule type" value="Genomic_DNA"/>
</dbReference>
<dbReference type="InterPro" id="IPR005225">
    <property type="entry name" value="Small_GTP-bd"/>
</dbReference>
<dbReference type="Gene3D" id="2.40.30.10">
    <property type="entry name" value="Translation factors"/>
    <property type="match status" value="1"/>
</dbReference>
<keyword evidence="5" id="KW-0342">GTP-binding</keyword>
<dbReference type="Gene3D" id="3.40.50.300">
    <property type="entry name" value="P-loop containing nucleotide triphosphate hydrolases"/>
    <property type="match status" value="1"/>
</dbReference>
<dbReference type="VEuPathDB" id="TriTrypDB:TRSC58_05766"/>
<dbReference type="PROSITE" id="PS51722">
    <property type="entry name" value="G_TR_2"/>
    <property type="match status" value="1"/>
</dbReference>
<evidence type="ECO:0000256" key="5">
    <source>
        <dbReference type="ARBA" id="ARBA00023134"/>
    </source>
</evidence>
<dbReference type="PANTHER" id="PTHR43381">
    <property type="entry name" value="TRANSLATION INITIATION FACTOR IF-2-RELATED"/>
    <property type="match status" value="1"/>
</dbReference>
<feature type="domain" description="Tr-type G" evidence="7">
    <location>
        <begin position="171"/>
        <end position="403"/>
    </location>
</feature>
<comment type="similarity">
    <text evidence="1">Belongs to the TRAFAC class translation factor GTPase superfamily. Classic translation factor GTPase family. IF-2 subfamily.</text>
</comment>
<evidence type="ECO:0000256" key="6">
    <source>
        <dbReference type="SAM" id="MobiDB-lite"/>
    </source>
</evidence>
<evidence type="ECO:0000313" key="8">
    <source>
        <dbReference type="EMBL" id="ESL06558.1"/>
    </source>
</evidence>
<evidence type="ECO:0000256" key="1">
    <source>
        <dbReference type="ARBA" id="ARBA00007733"/>
    </source>
</evidence>
<gene>
    <name evidence="8" type="ORF">TRSC58_05766</name>
</gene>
<proteinExistence type="inferred from homology"/>
<keyword evidence="9" id="KW-1185">Reference proteome</keyword>
<evidence type="ECO:0000256" key="2">
    <source>
        <dbReference type="ARBA" id="ARBA00022540"/>
    </source>
</evidence>
<dbReference type="Pfam" id="PF00009">
    <property type="entry name" value="GTP_EFTU"/>
    <property type="match status" value="1"/>
</dbReference>
<feature type="region of interest" description="Disordered" evidence="6">
    <location>
        <begin position="843"/>
        <end position="871"/>
    </location>
</feature>
<keyword evidence="4" id="KW-0648">Protein biosynthesis</keyword>
<dbReference type="GO" id="GO:0003924">
    <property type="term" value="F:GTPase activity"/>
    <property type="evidence" value="ECO:0007669"/>
    <property type="project" value="InterPro"/>
</dbReference>
<evidence type="ECO:0000259" key="7">
    <source>
        <dbReference type="PROSITE" id="PS51722"/>
    </source>
</evidence>
<sequence>MWRSRIHLLRVTGAFYPLTSVMDACSVVSLVRTGTTRLASFLEKEVLASSGTCRSRSFDAKLKDDIATSLHTLLNLKERDVERVVWEQQKLTDERLATCLVPYQVAANIIMRGLPKEVRKKCMEELKAEENFLAEGIASKGDNKFIQWKEQDVFVSTGLNYLRRVSPLRPSRTPVIAVMGHTQHGKTTLLDVLQRTNFRDEESRGTSQAIRAFTIPGSEEGVRSVTFVDTPGQRIFTETRFHAQSIADAILLVVSLVEGVQSQTYEAIKVALNLDRPIAVVLNKLDLYSDSQKANEAMFNVLMDLREAGVNVVMIHKEKDIERLRACQSGPKSNTLLSEESHNMFQLFAPMKKIDPKYKGSSTHPVLDLQRSCTGICISAKKSENINLLWSLIELMSSALSPVCHSKTEDYTSHSCSHQAVILESSKHLFDEESFRIRKSVQQLQKKQIAAFEKRQLQFGKNSVCVRLHSALNAARKKVQSSNPTSTRCLVLTVVVREGCLTRGMPFIADQTKGRVDYMIDGIGNSVDKAYPGTAVTIIDLHSNTGCPGVRTHLLSMPSMEERDRVFEYRRLLQWFVECFPTRLNLLRPRGMDVSFAYLGDYGQLKNTRCLEYQLLYGPPQDASLTELNSQSTQHTITMGDSTPREKSIAEYLSEKNLEHEECHNGLLLEDGSHGKTFLDDDLAVTLENTWTQLQPHNRPETQAKYDEMIKSSVQIGVLFKVDSWHSARMLYRELTRLGTRKVAFQAIGIRFGELNVDDIMFFGRAMKIVICYRTPIGLSTDLDRYLEINDTWVLQTDDISEVVLFLKWCAVALHKEHAPDDYGVTGQSHKNYLVLMKDGAGGSPVGKAEQPNNSRRRRLLITPKSSHSNL</sequence>
<dbReference type="Pfam" id="PF22042">
    <property type="entry name" value="EF-G_D2"/>
    <property type="match status" value="1"/>
</dbReference>
<comment type="caution">
    <text evidence="8">The sequence shown here is derived from an EMBL/GenBank/DDBJ whole genome shotgun (WGS) entry which is preliminary data.</text>
</comment>
<evidence type="ECO:0000256" key="4">
    <source>
        <dbReference type="ARBA" id="ARBA00022917"/>
    </source>
</evidence>
<dbReference type="InterPro" id="IPR053905">
    <property type="entry name" value="EF-G-like_DII"/>
</dbReference>
<dbReference type="InterPro" id="IPR015760">
    <property type="entry name" value="TIF_IF2"/>
</dbReference>
<keyword evidence="2 8" id="KW-0396">Initiation factor</keyword>
<dbReference type="AlphaFoldDB" id="A0A061IU30"/>
<dbReference type="CDD" id="cd01887">
    <property type="entry name" value="IF2_eIF5B"/>
    <property type="match status" value="1"/>
</dbReference>
<dbReference type="GO" id="GO:0005737">
    <property type="term" value="C:cytoplasm"/>
    <property type="evidence" value="ECO:0007669"/>
    <property type="project" value="TreeGrafter"/>
</dbReference>
<evidence type="ECO:0000313" key="9">
    <source>
        <dbReference type="Proteomes" id="UP000031737"/>
    </source>
</evidence>
<evidence type="ECO:0000256" key="3">
    <source>
        <dbReference type="ARBA" id="ARBA00022741"/>
    </source>
</evidence>
<dbReference type="NCBIfam" id="TIGR00231">
    <property type="entry name" value="small_GTP"/>
    <property type="match status" value="1"/>
</dbReference>
<dbReference type="Proteomes" id="UP000031737">
    <property type="component" value="Unassembled WGS sequence"/>
</dbReference>
<dbReference type="OrthoDB" id="361630at2759"/>
<keyword evidence="3" id="KW-0547">Nucleotide-binding</keyword>
<organism evidence="8 9">
    <name type="scientific">Trypanosoma rangeli SC58</name>
    <dbReference type="NCBI Taxonomy" id="429131"/>
    <lineage>
        <taxon>Eukaryota</taxon>
        <taxon>Discoba</taxon>
        <taxon>Euglenozoa</taxon>
        <taxon>Kinetoplastea</taxon>
        <taxon>Metakinetoplastina</taxon>
        <taxon>Trypanosomatida</taxon>
        <taxon>Trypanosomatidae</taxon>
        <taxon>Trypanosoma</taxon>
        <taxon>Herpetosoma</taxon>
    </lineage>
</organism>